<gene>
    <name evidence="1" type="ORF">IAA86_04785</name>
</gene>
<evidence type="ECO:0000313" key="2">
    <source>
        <dbReference type="Proteomes" id="UP000886865"/>
    </source>
</evidence>
<dbReference type="Proteomes" id="UP000886865">
    <property type="component" value="Unassembled WGS sequence"/>
</dbReference>
<dbReference type="PANTHER" id="PTHR35792:SF2">
    <property type="entry name" value="GENERAL STRESS PROTEIN"/>
    <property type="match status" value="1"/>
</dbReference>
<protein>
    <submittedName>
        <fullName evidence="1">YtxH domain-containing protein</fullName>
    </submittedName>
</protein>
<dbReference type="InterPro" id="IPR024623">
    <property type="entry name" value="YtxH"/>
</dbReference>
<reference evidence="1" key="1">
    <citation type="submission" date="2020-10" db="EMBL/GenBank/DDBJ databases">
        <authorList>
            <person name="Gilroy R."/>
        </authorList>
    </citation>
    <scope>NUCLEOTIDE SEQUENCE</scope>
    <source>
        <strain evidence="1">CHK152-2871</strain>
    </source>
</reference>
<accession>A0A9D1JYU5</accession>
<evidence type="ECO:0000313" key="1">
    <source>
        <dbReference type="EMBL" id="HIS74318.1"/>
    </source>
</evidence>
<sequence>MCKKDSSICFALGILAGVVGGIAAGVLLAPKSGEESRRELKIAYDDFMQKYSPEITQAKKQAMEMIKSSKEKIEDSYKKFNENLKAQKLAHAKNCEIDVYEI</sequence>
<dbReference type="SUPFAM" id="SSF55194">
    <property type="entry name" value="Ribosome recycling factor, RRF"/>
    <property type="match status" value="1"/>
</dbReference>
<reference evidence="1" key="2">
    <citation type="journal article" date="2021" name="PeerJ">
        <title>Extensive microbial diversity within the chicken gut microbiome revealed by metagenomics and culture.</title>
        <authorList>
            <person name="Gilroy R."/>
            <person name="Ravi A."/>
            <person name="Getino M."/>
            <person name="Pursley I."/>
            <person name="Horton D.L."/>
            <person name="Alikhan N.F."/>
            <person name="Baker D."/>
            <person name="Gharbi K."/>
            <person name="Hall N."/>
            <person name="Watson M."/>
            <person name="Adriaenssens E.M."/>
            <person name="Foster-Nyarko E."/>
            <person name="Jarju S."/>
            <person name="Secka A."/>
            <person name="Antonio M."/>
            <person name="Oren A."/>
            <person name="Chaudhuri R.R."/>
            <person name="La Ragione R."/>
            <person name="Hildebrand F."/>
            <person name="Pallen M.J."/>
        </authorList>
    </citation>
    <scope>NUCLEOTIDE SEQUENCE</scope>
    <source>
        <strain evidence="1">CHK152-2871</strain>
    </source>
</reference>
<dbReference type="AlphaFoldDB" id="A0A9D1JYU5"/>
<comment type="caution">
    <text evidence="1">The sequence shown here is derived from an EMBL/GenBank/DDBJ whole genome shotgun (WGS) entry which is preliminary data.</text>
</comment>
<name>A0A9D1JYU5_9BACT</name>
<dbReference type="InterPro" id="IPR052928">
    <property type="entry name" value="Desiccation-related_membrane"/>
</dbReference>
<dbReference type="InterPro" id="IPR036191">
    <property type="entry name" value="RRF_sf"/>
</dbReference>
<dbReference type="Pfam" id="PF12732">
    <property type="entry name" value="YtxH"/>
    <property type="match status" value="1"/>
</dbReference>
<dbReference type="EMBL" id="DVJQ01000042">
    <property type="protein sequence ID" value="HIS74318.1"/>
    <property type="molecule type" value="Genomic_DNA"/>
</dbReference>
<organism evidence="1 2">
    <name type="scientific">Candidatus Galligastranaerophilus intestinavium</name>
    <dbReference type="NCBI Taxonomy" id="2840836"/>
    <lineage>
        <taxon>Bacteria</taxon>
        <taxon>Candidatus Galligastranaerophilus</taxon>
    </lineage>
</organism>
<dbReference type="PANTHER" id="PTHR35792">
    <property type="entry name" value="GENERAL STRESS PROTEIN"/>
    <property type="match status" value="1"/>
</dbReference>
<proteinExistence type="predicted"/>